<dbReference type="EMBL" id="QVLV01000007">
    <property type="protein sequence ID" value="RGE60330.1"/>
    <property type="molecule type" value="Genomic_DNA"/>
</dbReference>
<name>A0A3E3I4Y3_9FIRM</name>
<dbReference type="AlphaFoldDB" id="A0A3E3I4Y3"/>
<dbReference type="InterPro" id="IPR002761">
    <property type="entry name" value="Diphthami_syn_dom"/>
</dbReference>
<feature type="domain" description="Diphthamide synthase" evidence="1">
    <location>
        <begin position="7"/>
        <end position="207"/>
    </location>
</feature>
<dbReference type="GO" id="GO:0017178">
    <property type="term" value="F:diphthine-ammonia ligase activity"/>
    <property type="evidence" value="ECO:0007669"/>
    <property type="project" value="UniProtKB-EC"/>
</dbReference>
<evidence type="ECO:0000313" key="5">
    <source>
        <dbReference type="Proteomes" id="UP000261166"/>
    </source>
</evidence>
<reference evidence="4 5" key="1">
    <citation type="submission" date="2018-08" db="EMBL/GenBank/DDBJ databases">
        <title>A genome reference for cultivated species of the human gut microbiota.</title>
        <authorList>
            <person name="Zou Y."/>
            <person name="Xue W."/>
            <person name="Luo G."/>
        </authorList>
    </citation>
    <scope>NUCLEOTIDE SEQUENCE [LARGE SCALE GENOMIC DNA]</scope>
    <source>
        <strain evidence="3 5">AF26-4BH</strain>
        <strain evidence="2 4">TF05-5AC</strain>
    </source>
</reference>
<dbReference type="OrthoDB" id="3572539at2"/>
<dbReference type="Proteomes" id="UP000260812">
    <property type="component" value="Unassembled WGS sequence"/>
</dbReference>
<dbReference type="RefSeq" id="WP_044916422.1">
    <property type="nucleotide sequence ID" value="NZ_JBKUNB010000012.1"/>
</dbReference>
<organism evidence="2 4">
    <name type="scientific">Eisenbergiella massiliensis</name>
    <dbReference type="NCBI Taxonomy" id="1720294"/>
    <lineage>
        <taxon>Bacteria</taxon>
        <taxon>Bacillati</taxon>
        <taxon>Bacillota</taxon>
        <taxon>Clostridia</taxon>
        <taxon>Lachnospirales</taxon>
        <taxon>Lachnospiraceae</taxon>
        <taxon>Eisenbergiella</taxon>
    </lineage>
</organism>
<dbReference type="Pfam" id="PF01902">
    <property type="entry name" value="Diphthami_syn_2"/>
    <property type="match status" value="1"/>
</dbReference>
<evidence type="ECO:0000313" key="4">
    <source>
        <dbReference type="Proteomes" id="UP000260812"/>
    </source>
</evidence>
<evidence type="ECO:0000313" key="3">
    <source>
        <dbReference type="EMBL" id="RGE72707.1"/>
    </source>
</evidence>
<dbReference type="InterPro" id="IPR014729">
    <property type="entry name" value="Rossmann-like_a/b/a_fold"/>
</dbReference>
<dbReference type="Gene3D" id="3.90.1490.10">
    <property type="entry name" value="putative n-type atp pyrophosphatase, domain 2"/>
    <property type="match status" value="1"/>
</dbReference>
<proteinExistence type="predicted"/>
<dbReference type="EMBL" id="QVLU01000005">
    <property type="protein sequence ID" value="RGE72707.1"/>
    <property type="molecule type" value="Genomic_DNA"/>
</dbReference>
<dbReference type="SUPFAM" id="SSF52402">
    <property type="entry name" value="Adenine nucleotide alpha hydrolases-like"/>
    <property type="match status" value="1"/>
</dbReference>
<protein>
    <submittedName>
        <fullName evidence="2">Diphthine--ammonia ligase</fullName>
        <ecNumber evidence="2">6.3.1.14</ecNumber>
    </submittedName>
</protein>
<comment type="caution">
    <text evidence="2">The sequence shown here is derived from an EMBL/GenBank/DDBJ whole genome shotgun (WGS) entry which is preliminary data.</text>
</comment>
<accession>A0A3E3I4Y3</accession>
<dbReference type="CDD" id="cd01994">
    <property type="entry name" value="AANH_PF0828-like"/>
    <property type="match status" value="1"/>
</dbReference>
<evidence type="ECO:0000313" key="2">
    <source>
        <dbReference type="EMBL" id="RGE60330.1"/>
    </source>
</evidence>
<dbReference type="GeneID" id="97987597"/>
<keyword evidence="4" id="KW-1185">Reference proteome</keyword>
<dbReference type="Proteomes" id="UP000261166">
    <property type="component" value="Unassembled WGS sequence"/>
</dbReference>
<evidence type="ECO:0000259" key="1">
    <source>
        <dbReference type="Pfam" id="PF01902"/>
    </source>
</evidence>
<dbReference type="NCBIfam" id="TIGR00290">
    <property type="entry name" value="MJ0570_dom"/>
    <property type="match status" value="1"/>
</dbReference>
<dbReference type="Gene3D" id="3.40.50.620">
    <property type="entry name" value="HUPs"/>
    <property type="match status" value="1"/>
</dbReference>
<dbReference type="EC" id="6.3.1.14" evidence="2"/>
<gene>
    <name evidence="3" type="ORF">DWY69_07445</name>
    <name evidence="2" type="ORF">DXC51_12105</name>
</gene>
<sequence>MKKAYFNWSSGKDSALALYKALQSGIYDVQALFTTIKKDGSKIAMHEIGIELLKQQADSIGIPLTILEFDLTAPSDEYKKSMEMHIEKLKEKQLNIALFGDLYLENLRNQRIDNCRRQGIQAEFPLWNSKPRELLQEFISLGFKSIVTCVDGSMLDESFVGRVIDESFLNDLPDYVDICGENGEYHSFVFDGPIFRKPVEFEIVSRYYRDYPNETNTMLNRYWYLELR</sequence>
<keyword evidence="2" id="KW-0436">Ligase</keyword>